<evidence type="ECO:0000256" key="3">
    <source>
        <dbReference type="ARBA" id="ARBA00022912"/>
    </source>
</evidence>
<keyword evidence="3 7" id="KW-0904">Protein phosphatase</keyword>
<evidence type="ECO:0000256" key="1">
    <source>
        <dbReference type="ARBA" id="ARBA00008601"/>
    </source>
</evidence>
<dbReference type="GO" id="GO:0004722">
    <property type="term" value="F:protein serine/threonine phosphatase activity"/>
    <property type="evidence" value="ECO:0007669"/>
    <property type="project" value="UniProtKB-EC"/>
</dbReference>
<dbReference type="PROSITE" id="PS00383">
    <property type="entry name" value="TYR_PHOSPHATASE_1"/>
    <property type="match status" value="1"/>
</dbReference>
<dbReference type="Pfam" id="PF00782">
    <property type="entry name" value="DSPc"/>
    <property type="match status" value="1"/>
</dbReference>
<name>A0AAN9A1S4_HALRR</name>
<reference evidence="11 12" key="1">
    <citation type="submission" date="2023-11" db="EMBL/GenBank/DDBJ databases">
        <title>Halocaridina rubra genome assembly.</title>
        <authorList>
            <person name="Smith C."/>
        </authorList>
    </citation>
    <scope>NUCLEOTIDE SEQUENCE [LARGE SCALE GENOMIC DNA]</scope>
    <source>
        <strain evidence="11">EP-1</strain>
        <tissue evidence="11">Whole</tissue>
    </source>
</reference>
<comment type="catalytic activity">
    <reaction evidence="4 7">
        <text>O-phospho-L-seryl-[protein] + H2O = L-seryl-[protein] + phosphate</text>
        <dbReference type="Rhea" id="RHEA:20629"/>
        <dbReference type="Rhea" id="RHEA-COMP:9863"/>
        <dbReference type="Rhea" id="RHEA-COMP:11604"/>
        <dbReference type="ChEBI" id="CHEBI:15377"/>
        <dbReference type="ChEBI" id="CHEBI:29999"/>
        <dbReference type="ChEBI" id="CHEBI:43474"/>
        <dbReference type="ChEBI" id="CHEBI:83421"/>
        <dbReference type="EC" id="3.1.3.16"/>
    </reaction>
</comment>
<keyword evidence="12" id="KW-1185">Reference proteome</keyword>
<evidence type="ECO:0000256" key="6">
    <source>
        <dbReference type="PIRSR" id="PIRSR620405-1"/>
    </source>
</evidence>
<feature type="domain" description="Tyrosine specific protein phosphatases" evidence="10">
    <location>
        <begin position="120"/>
        <end position="177"/>
    </location>
</feature>
<dbReference type="AlphaFoldDB" id="A0AAN9A1S4"/>
<dbReference type="PANTHER" id="PTHR45682:SF5">
    <property type="entry name" value="DUAL SPECIFICITY PROTEIN PHOSPHATASE"/>
    <property type="match status" value="1"/>
</dbReference>
<evidence type="ECO:0000256" key="4">
    <source>
        <dbReference type="ARBA" id="ARBA00047761"/>
    </source>
</evidence>
<evidence type="ECO:0000259" key="10">
    <source>
        <dbReference type="PROSITE" id="PS50056"/>
    </source>
</evidence>
<dbReference type="GO" id="GO:0008138">
    <property type="term" value="F:protein tyrosine/serine/threonine phosphatase activity"/>
    <property type="evidence" value="ECO:0007669"/>
    <property type="project" value="UniProtKB-UniRule"/>
</dbReference>
<evidence type="ECO:0000259" key="9">
    <source>
        <dbReference type="PROSITE" id="PS50054"/>
    </source>
</evidence>
<dbReference type="InterPro" id="IPR000387">
    <property type="entry name" value="Tyr_Pase_dom"/>
</dbReference>
<evidence type="ECO:0000313" key="11">
    <source>
        <dbReference type="EMBL" id="KAK7077241.1"/>
    </source>
</evidence>
<dbReference type="InterPro" id="IPR029021">
    <property type="entry name" value="Prot-tyrosine_phosphatase-like"/>
</dbReference>
<evidence type="ECO:0000256" key="2">
    <source>
        <dbReference type="ARBA" id="ARBA00022801"/>
    </source>
</evidence>
<dbReference type="PANTHER" id="PTHR45682">
    <property type="entry name" value="AGAP008228-PA"/>
    <property type="match status" value="1"/>
</dbReference>
<dbReference type="GO" id="GO:0033549">
    <property type="term" value="F:MAP kinase phosphatase activity"/>
    <property type="evidence" value="ECO:0007669"/>
    <property type="project" value="TreeGrafter"/>
</dbReference>
<comment type="caution">
    <text evidence="11">The sequence shown here is derived from an EMBL/GenBank/DDBJ whole genome shotgun (WGS) entry which is preliminary data.</text>
</comment>
<proteinExistence type="inferred from homology"/>
<dbReference type="SMART" id="SM00195">
    <property type="entry name" value="DSPc"/>
    <property type="match status" value="1"/>
</dbReference>
<dbReference type="Proteomes" id="UP001381693">
    <property type="component" value="Unassembled WGS sequence"/>
</dbReference>
<dbReference type="InterPro" id="IPR000340">
    <property type="entry name" value="Dual-sp_phosphatase_cat-dom"/>
</dbReference>
<sequence>MGMQCHFRGVEFPSYVDELRDIVTTVEPRLRLIPEMRQHVSRFTDGADMDEVYPKLFLGDCDAATNEAYLLRNGITHILNAADNTSGPARVKTGAEFYKNPSIIYQGLDLLDMPFINISVHFEKASEFIDEALASGGCILIHCRQGRSRSATIVAAFLMLRRNMTAARALTLLRESREIRPNNGFLQHLADLDLKLFRAKFEKLQEEMSSSSDSDSEFDLESDSESDSSC</sequence>
<evidence type="ECO:0000256" key="8">
    <source>
        <dbReference type="SAM" id="MobiDB-lite"/>
    </source>
</evidence>
<dbReference type="PRINTS" id="PR01909">
    <property type="entry name" value="ADSPHPHTASEA"/>
</dbReference>
<evidence type="ECO:0000256" key="5">
    <source>
        <dbReference type="ARBA" id="ARBA00048336"/>
    </source>
</evidence>
<dbReference type="InterPro" id="IPR020422">
    <property type="entry name" value="TYR_PHOSPHATASE_DUAL_dom"/>
</dbReference>
<evidence type="ECO:0000256" key="7">
    <source>
        <dbReference type="RuleBase" id="RU366038"/>
    </source>
</evidence>
<accession>A0AAN9A1S4</accession>
<dbReference type="InterPro" id="IPR020405">
    <property type="entry name" value="Atypical_DUSP_subfamA"/>
</dbReference>
<dbReference type="PROSITE" id="PS50054">
    <property type="entry name" value="TYR_PHOSPHATASE_DUAL"/>
    <property type="match status" value="1"/>
</dbReference>
<comment type="catalytic activity">
    <reaction evidence="5 7">
        <text>O-phospho-L-threonyl-[protein] + H2O = L-threonyl-[protein] + phosphate</text>
        <dbReference type="Rhea" id="RHEA:47004"/>
        <dbReference type="Rhea" id="RHEA-COMP:11060"/>
        <dbReference type="Rhea" id="RHEA-COMP:11605"/>
        <dbReference type="ChEBI" id="CHEBI:15377"/>
        <dbReference type="ChEBI" id="CHEBI:30013"/>
        <dbReference type="ChEBI" id="CHEBI:43474"/>
        <dbReference type="ChEBI" id="CHEBI:61977"/>
        <dbReference type="EC" id="3.1.3.16"/>
    </reaction>
</comment>
<dbReference type="GO" id="GO:0005737">
    <property type="term" value="C:cytoplasm"/>
    <property type="evidence" value="ECO:0007669"/>
    <property type="project" value="TreeGrafter"/>
</dbReference>
<dbReference type="PRINTS" id="PR01908">
    <property type="entry name" value="ADSPHPHTASE"/>
</dbReference>
<comment type="function">
    <text evidence="7">Dual specificity phosphatase able to dephosphorylate phosphotyrosine, phosphoserine and phosphothreonine residues, with a preference for phosphotyrosine as a substrate.</text>
</comment>
<dbReference type="Gene3D" id="3.90.190.10">
    <property type="entry name" value="Protein tyrosine phosphatase superfamily"/>
    <property type="match status" value="1"/>
</dbReference>
<dbReference type="PROSITE" id="PS50056">
    <property type="entry name" value="TYR_PHOSPHATASE_2"/>
    <property type="match status" value="1"/>
</dbReference>
<feature type="active site" description="Phosphocysteine intermediate" evidence="6">
    <location>
        <position position="143"/>
    </location>
</feature>
<dbReference type="EMBL" id="JAXCGZ010009449">
    <property type="protein sequence ID" value="KAK7077241.1"/>
    <property type="molecule type" value="Genomic_DNA"/>
</dbReference>
<dbReference type="InterPro" id="IPR016130">
    <property type="entry name" value="Tyr_Pase_AS"/>
</dbReference>
<dbReference type="SUPFAM" id="SSF52799">
    <property type="entry name" value="(Phosphotyrosine protein) phosphatases II"/>
    <property type="match status" value="1"/>
</dbReference>
<organism evidence="11 12">
    <name type="scientific">Halocaridina rubra</name>
    <name type="common">Hawaiian red shrimp</name>
    <dbReference type="NCBI Taxonomy" id="373956"/>
    <lineage>
        <taxon>Eukaryota</taxon>
        <taxon>Metazoa</taxon>
        <taxon>Ecdysozoa</taxon>
        <taxon>Arthropoda</taxon>
        <taxon>Crustacea</taxon>
        <taxon>Multicrustacea</taxon>
        <taxon>Malacostraca</taxon>
        <taxon>Eumalacostraca</taxon>
        <taxon>Eucarida</taxon>
        <taxon>Decapoda</taxon>
        <taxon>Pleocyemata</taxon>
        <taxon>Caridea</taxon>
        <taxon>Atyoidea</taxon>
        <taxon>Atyidae</taxon>
        <taxon>Halocaridina</taxon>
    </lineage>
</organism>
<feature type="compositionally biased region" description="Acidic residues" evidence="8">
    <location>
        <begin position="214"/>
        <end position="230"/>
    </location>
</feature>
<dbReference type="GO" id="GO:0004725">
    <property type="term" value="F:protein tyrosine phosphatase activity"/>
    <property type="evidence" value="ECO:0007669"/>
    <property type="project" value="UniProtKB-EC"/>
</dbReference>
<feature type="region of interest" description="Disordered" evidence="8">
    <location>
        <begin position="206"/>
        <end position="230"/>
    </location>
</feature>
<keyword evidence="2 7" id="KW-0378">Hydrolase</keyword>
<comment type="similarity">
    <text evidence="1 7">Belongs to the protein-tyrosine phosphatase family. Non-receptor class dual specificity subfamily.</text>
</comment>
<comment type="catalytic activity">
    <reaction evidence="7">
        <text>O-phospho-L-tyrosyl-[protein] + H2O = L-tyrosyl-[protein] + phosphate</text>
        <dbReference type="Rhea" id="RHEA:10684"/>
        <dbReference type="Rhea" id="RHEA-COMP:10136"/>
        <dbReference type="Rhea" id="RHEA-COMP:20101"/>
        <dbReference type="ChEBI" id="CHEBI:15377"/>
        <dbReference type="ChEBI" id="CHEBI:43474"/>
        <dbReference type="ChEBI" id="CHEBI:46858"/>
        <dbReference type="ChEBI" id="CHEBI:61978"/>
        <dbReference type="EC" id="3.1.3.48"/>
    </reaction>
</comment>
<gene>
    <name evidence="11" type="primary">DUSP3_1</name>
    <name evidence="11" type="ORF">SK128_015397</name>
</gene>
<dbReference type="GO" id="GO:0043409">
    <property type="term" value="P:negative regulation of MAPK cascade"/>
    <property type="evidence" value="ECO:0007669"/>
    <property type="project" value="TreeGrafter"/>
</dbReference>
<protein>
    <recommendedName>
        <fullName evidence="7">Dual specificity protein phosphatase</fullName>
        <ecNumber evidence="7">3.1.3.16</ecNumber>
        <ecNumber evidence="7">3.1.3.48</ecNumber>
    </recommendedName>
</protein>
<evidence type="ECO:0000313" key="12">
    <source>
        <dbReference type="Proteomes" id="UP001381693"/>
    </source>
</evidence>
<feature type="domain" description="Tyrosine-protein phosphatase" evidence="9">
    <location>
        <begin position="48"/>
        <end position="198"/>
    </location>
</feature>
<dbReference type="EC" id="3.1.3.16" evidence="7"/>
<dbReference type="EC" id="3.1.3.48" evidence="7"/>